<dbReference type="Proteomes" id="UP000192906">
    <property type="component" value="Unassembled WGS sequence"/>
</dbReference>
<feature type="transmembrane region" description="Helical" evidence="1">
    <location>
        <begin position="46"/>
        <end position="66"/>
    </location>
</feature>
<sequence length="135" mass="15647">MIKVIKKIKNKISYLRLLVIIYALLVISGAWPTDTARYFKGQEVGIFGRWALVAYGIVIFWCGIFYKRPVGGKHFTKLEESICPKCQQVFMPKKAPEDQMCHKCNCSLEQLEGFYKRHPELKKAEIDTSIEETKK</sequence>
<dbReference type="EMBL" id="FWZU01000004">
    <property type="protein sequence ID" value="SMF26344.1"/>
    <property type="molecule type" value="Genomic_DNA"/>
</dbReference>
<dbReference type="AlphaFoldDB" id="A0A1X7E367"/>
<evidence type="ECO:0000313" key="3">
    <source>
        <dbReference type="Proteomes" id="UP000192906"/>
    </source>
</evidence>
<reference evidence="3" key="1">
    <citation type="submission" date="2017-04" db="EMBL/GenBank/DDBJ databases">
        <authorList>
            <person name="Varghese N."/>
            <person name="Submissions S."/>
        </authorList>
    </citation>
    <scope>NUCLEOTIDE SEQUENCE [LARGE SCALE GENOMIC DNA]</scope>
    <source>
        <strain evidence="3">K3S</strain>
    </source>
</reference>
<evidence type="ECO:0000313" key="2">
    <source>
        <dbReference type="EMBL" id="SMF26344.1"/>
    </source>
</evidence>
<organism evidence="2 3">
    <name type="scientific">Desulfovibrio gilichinskyi</name>
    <dbReference type="NCBI Taxonomy" id="1519643"/>
    <lineage>
        <taxon>Bacteria</taxon>
        <taxon>Pseudomonadati</taxon>
        <taxon>Thermodesulfobacteriota</taxon>
        <taxon>Desulfovibrionia</taxon>
        <taxon>Desulfovibrionales</taxon>
        <taxon>Desulfovibrionaceae</taxon>
        <taxon>Desulfovibrio</taxon>
    </lineage>
</organism>
<gene>
    <name evidence="2" type="ORF">SAMN06295933_2559</name>
</gene>
<evidence type="ECO:0000256" key="1">
    <source>
        <dbReference type="SAM" id="Phobius"/>
    </source>
</evidence>
<feature type="transmembrane region" description="Helical" evidence="1">
    <location>
        <begin position="12"/>
        <end position="31"/>
    </location>
</feature>
<accession>A0A1X7E367</accession>
<proteinExistence type="predicted"/>
<protein>
    <submittedName>
        <fullName evidence="2">Uncharacterized protein</fullName>
    </submittedName>
</protein>
<name>A0A1X7E367_9BACT</name>
<keyword evidence="1" id="KW-0472">Membrane</keyword>
<keyword evidence="1" id="KW-0812">Transmembrane</keyword>
<keyword evidence="1" id="KW-1133">Transmembrane helix</keyword>
<keyword evidence="3" id="KW-1185">Reference proteome</keyword>
<dbReference type="STRING" id="1519643.SAMN06295933_2559"/>
<dbReference type="OrthoDB" id="5460242at2"/>